<evidence type="ECO:0000313" key="6">
    <source>
        <dbReference type="Proteomes" id="UP000261284"/>
    </source>
</evidence>
<feature type="domain" description="ABC transporter" evidence="4">
    <location>
        <begin position="4"/>
        <end position="233"/>
    </location>
</feature>
<dbReference type="RefSeq" id="WP_116847595.1">
    <property type="nucleotide sequence ID" value="NZ_QTJU01000003.1"/>
</dbReference>
<dbReference type="PANTHER" id="PTHR42781">
    <property type="entry name" value="SPERMIDINE/PUTRESCINE IMPORT ATP-BINDING PROTEIN POTA"/>
    <property type="match status" value="1"/>
</dbReference>
<dbReference type="PROSITE" id="PS00211">
    <property type="entry name" value="ABC_TRANSPORTER_1"/>
    <property type="match status" value="1"/>
</dbReference>
<dbReference type="Pfam" id="PF00005">
    <property type="entry name" value="ABC_tran"/>
    <property type="match status" value="1"/>
</dbReference>
<dbReference type="InterPro" id="IPR008995">
    <property type="entry name" value="Mo/tungstate-bd_C_term_dom"/>
</dbReference>
<proteinExistence type="predicted"/>
<dbReference type="GO" id="GO:0043190">
    <property type="term" value="C:ATP-binding cassette (ABC) transporter complex"/>
    <property type="evidence" value="ECO:0007669"/>
    <property type="project" value="InterPro"/>
</dbReference>
<dbReference type="SMART" id="SM00382">
    <property type="entry name" value="AAA"/>
    <property type="match status" value="1"/>
</dbReference>
<dbReference type="Pfam" id="PF08402">
    <property type="entry name" value="TOBE_2"/>
    <property type="match status" value="1"/>
</dbReference>
<evidence type="ECO:0000313" key="5">
    <source>
        <dbReference type="EMBL" id="RFM28348.1"/>
    </source>
</evidence>
<dbReference type="InterPro" id="IPR050093">
    <property type="entry name" value="ABC_SmlMolc_Importer"/>
</dbReference>
<keyword evidence="2" id="KW-0547">Nucleotide-binding</keyword>
<dbReference type="PROSITE" id="PS50893">
    <property type="entry name" value="ABC_TRANSPORTER_2"/>
    <property type="match status" value="1"/>
</dbReference>
<dbReference type="InterPro" id="IPR003593">
    <property type="entry name" value="AAA+_ATPase"/>
</dbReference>
<dbReference type="PANTHER" id="PTHR42781:SF4">
    <property type="entry name" value="SPERMIDINE_PUTRESCINE IMPORT ATP-BINDING PROTEIN POTA"/>
    <property type="match status" value="1"/>
</dbReference>
<dbReference type="InterPro" id="IPR003439">
    <property type="entry name" value="ABC_transporter-like_ATP-bd"/>
</dbReference>
<dbReference type="Gene3D" id="2.40.50.140">
    <property type="entry name" value="Nucleic acid-binding proteins"/>
    <property type="match status" value="1"/>
</dbReference>
<evidence type="ECO:0000256" key="1">
    <source>
        <dbReference type="ARBA" id="ARBA00022448"/>
    </source>
</evidence>
<dbReference type="SUPFAM" id="SSF50331">
    <property type="entry name" value="MOP-like"/>
    <property type="match status" value="1"/>
</dbReference>
<keyword evidence="1" id="KW-0813">Transport</keyword>
<protein>
    <submittedName>
        <fullName evidence="5">ABC transporter ATP-binding protein</fullName>
    </submittedName>
</protein>
<keyword evidence="6" id="KW-1185">Reference proteome</keyword>
<dbReference type="GO" id="GO:0005524">
    <property type="term" value="F:ATP binding"/>
    <property type="evidence" value="ECO:0007669"/>
    <property type="project" value="UniProtKB-KW"/>
</dbReference>
<dbReference type="SUPFAM" id="SSF52540">
    <property type="entry name" value="P-loop containing nucleoside triphosphate hydrolases"/>
    <property type="match status" value="1"/>
</dbReference>
<comment type="caution">
    <text evidence="5">The sequence shown here is derived from an EMBL/GenBank/DDBJ whole genome shotgun (WGS) entry which is preliminary data.</text>
</comment>
<gene>
    <name evidence="5" type="ORF">DXN05_12030</name>
</gene>
<dbReference type="OrthoDB" id="9802264at2"/>
<dbReference type="AlphaFoldDB" id="A0A3E1NKN0"/>
<reference evidence="5 6" key="1">
    <citation type="submission" date="2018-08" db="EMBL/GenBank/DDBJ databases">
        <title>Chitinophagaceae sp. K23C18032701, a novel bacterium isolated from forest soil.</title>
        <authorList>
            <person name="Wang C."/>
        </authorList>
    </citation>
    <scope>NUCLEOTIDE SEQUENCE [LARGE SCALE GENOMIC DNA]</scope>
    <source>
        <strain evidence="5 6">K23C18032701</strain>
    </source>
</reference>
<dbReference type="GO" id="GO:0016887">
    <property type="term" value="F:ATP hydrolysis activity"/>
    <property type="evidence" value="ECO:0007669"/>
    <property type="project" value="InterPro"/>
</dbReference>
<dbReference type="InterPro" id="IPR013611">
    <property type="entry name" value="Transp-assoc_OB_typ2"/>
</dbReference>
<name>A0A3E1NKN0_9BACT</name>
<sequence>MNFLAVSGISNIHEQDGNFVIHNISFTLQQFVQLGIAGETGCGKSTLLKMIAGFAQPSAGTITFLGQKVIGPYDQLIPGHPGIVYLSQHFELPNFLTVAQVLEYVNELPEAEAFALYEICRITHLMHRRTDQLSGGEKQRIALARLLVTAPKLLMMDEPFSNLDTIHKNILKSVVRDIAERLKITCILVSHDPMDNLAWANHIIVMQKGEIVQQGTPEHIYHQPLNEYVAGLFGKYNLLTPEQAPLFANIPTLAFNGKPLFVRPEQFTITTSANKSVKGTVTRASFLGSAYELEVQLAPHCTVTVKTTKTNYKAGKTVYLSVPGRKVWELK</sequence>
<dbReference type="EMBL" id="QTJU01000003">
    <property type="protein sequence ID" value="RFM28348.1"/>
    <property type="molecule type" value="Genomic_DNA"/>
</dbReference>
<dbReference type="InterPro" id="IPR027417">
    <property type="entry name" value="P-loop_NTPase"/>
</dbReference>
<evidence type="ECO:0000256" key="2">
    <source>
        <dbReference type="ARBA" id="ARBA00022741"/>
    </source>
</evidence>
<evidence type="ECO:0000259" key="4">
    <source>
        <dbReference type="PROSITE" id="PS50893"/>
    </source>
</evidence>
<accession>A0A3E1NKN0</accession>
<keyword evidence="3 5" id="KW-0067">ATP-binding</keyword>
<dbReference type="InterPro" id="IPR012340">
    <property type="entry name" value="NA-bd_OB-fold"/>
</dbReference>
<dbReference type="Proteomes" id="UP000261284">
    <property type="component" value="Unassembled WGS sequence"/>
</dbReference>
<dbReference type="InterPro" id="IPR017871">
    <property type="entry name" value="ABC_transporter-like_CS"/>
</dbReference>
<dbReference type="GO" id="GO:0022857">
    <property type="term" value="F:transmembrane transporter activity"/>
    <property type="evidence" value="ECO:0007669"/>
    <property type="project" value="InterPro"/>
</dbReference>
<organism evidence="5 6">
    <name type="scientific">Deminuibacter soli</name>
    <dbReference type="NCBI Taxonomy" id="2291815"/>
    <lineage>
        <taxon>Bacteria</taxon>
        <taxon>Pseudomonadati</taxon>
        <taxon>Bacteroidota</taxon>
        <taxon>Chitinophagia</taxon>
        <taxon>Chitinophagales</taxon>
        <taxon>Chitinophagaceae</taxon>
        <taxon>Deminuibacter</taxon>
    </lineage>
</organism>
<evidence type="ECO:0000256" key="3">
    <source>
        <dbReference type="ARBA" id="ARBA00022840"/>
    </source>
</evidence>
<dbReference type="Gene3D" id="3.40.50.300">
    <property type="entry name" value="P-loop containing nucleotide triphosphate hydrolases"/>
    <property type="match status" value="1"/>
</dbReference>